<dbReference type="PANTHER" id="PTHR43198:SF2">
    <property type="entry name" value="SI:CH1073-67J19.1-RELATED"/>
    <property type="match status" value="1"/>
</dbReference>
<reference evidence="12" key="1">
    <citation type="submission" date="2014-12" db="EMBL/GenBank/DDBJ databases">
        <title>Genome sequence of Clostridium beijerinckii strain 59B.</title>
        <authorList>
            <person name="Little G.T."/>
            <person name="Minton N.P."/>
        </authorList>
    </citation>
    <scope>NUCLEOTIDE SEQUENCE [LARGE SCALE GENOMIC DNA]</scope>
    <source>
        <strain evidence="12">59B</strain>
    </source>
</reference>
<comment type="pathway">
    <text evidence="2 9">Cofactor biosynthesis; thiamine diphosphate biosynthesis.</text>
</comment>
<evidence type="ECO:0000256" key="4">
    <source>
        <dbReference type="ARBA" id="ARBA00011881"/>
    </source>
</evidence>
<dbReference type="STRING" id="1520.LF65_02399"/>
<accession>A0A0B5Q9Q9</accession>
<comment type="catalytic activity">
    <reaction evidence="1 9">
        <text>4-amino-5-aminomethyl-2-methylpyrimidine + H2O = 4-amino-5-hydroxymethyl-2-methylpyrimidine + NH4(+)</text>
        <dbReference type="Rhea" id="RHEA:31799"/>
        <dbReference type="ChEBI" id="CHEBI:15377"/>
        <dbReference type="ChEBI" id="CHEBI:16892"/>
        <dbReference type="ChEBI" id="CHEBI:28938"/>
        <dbReference type="ChEBI" id="CHEBI:63416"/>
        <dbReference type="EC" id="3.5.99.2"/>
    </reaction>
</comment>
<comment type="catalytic activity">
    <reaction evidence="8 9">
        <text>thiamine + H2O = 5-(2-hydroxyethyl)-4-methylthiazole + 4-amino-5-hydroxymethyl-2-methylpyrimidine + H(+)</text>
        <dbReference type="Rhea" id="RHEA:17509"/>
        <dbReference type="ChEBI" id="CHEBI:15377"/>
        <dbReference type="ChEBI" id="CHEBI:15378"/>
        <dbReference type="ChEBI" id="CHEBI:16892"/>
        <dbReference type="ChEBI" id="CHEBI:17957"/>
        <dbReference type="ChEBI" id="CHEBI:18385"/>
        <dbReference type="EC" id="3.5.99.2"/>
    </reaction>
</comment>
<evidence type="ECO:0000259" key="10">
    <source>
        <dbReference type="Pfam" id="PF03070"/>
    </source>
</evidence>
<evidence type="ECO:0000313" key="12">
    <source>
        <dbReference type="Proteomes" id="UP000031866"/>
    </source>
</evidence>
<gene>
    <name evidence="11" type="ORF">LF65_02399</name>
</gene>
<dbReference type="GO" id="GO:0050334">
    <property type="term" value="F:thiaminase activity"/>
    <property type="evidence" value="ECO:0007669"/>
    <property type="project" value="UniProtKB-EC"/>
</dbReference>
<dbReference type="GO" id="GO:0009228">
    <property type="term" value="P:thiamine biosynthetic process"/>
    <property type="evidence" value="ECO:0007669"/>
    <property type="project" value="UniProtKB-KW"/>
</dbReference>
<dbReference type="GO" id="GO:0009229">
    <property type="term" value="P:thiamine diphosphate biosynthetic process"/>
    <property type="evidence" value="ECO:0007669"/>
    <property type="project" value="UniProtKB-UniPathway"/>
</dbReference>
<evidence type="ECO:0000256" key="7">
    <source>
        <dbReference type="ARBA" id="ARBA00022977"/>
    </source>
</evidence>
<dbReference type="SUPFAM" id="SSF48613">
    <property type="entry name" value="Heme oxygenase-like"/>
    <property type="match status" value="1"/>
</dbReference>
<dbReference type="InterPro" id="IPR004305">
    <property type="entry name" value="Thiaminase-2/PQQC"/>
</dbReference>
<dbReference type="Proteomes" id="UP000031866">
    <property type="component" value="Chromosome"/>
</dbReference>
<organism evidence="11 12">
    <name type="scientific">Clostridium beijerinckii</name>
    <name type="common">Clostridium MP</name>
    <dbReference type="NCBI Taxonomy" id="1520"/>
    <lineage>
        <taxon>Bacteria</taxon>
        <taxon>Bacillati</taxon>
        <taxon>Bacillota</taxon>
        <taxon>Clostridia</taxon>
        <taxon>Eubacteriales</taxon>
        <taxon>Clostridiaceae</taxon>
        <taxon>Clostridium</taxon>
    </lineage>
</organism>
<dbReference type="EMBL" id="CP010086">
    <property type="protein sequence ID" value="AJG98984.1"/>
    <property type="molecule type" value="Genomic_DNA"/>
</dbReference>
<proteinExistence type="inferred from homology"/>
<evidence type="ECO:0000256" key="2">
    <source>
        <dbReference type="ARBA" id="ARBA00004948"/>
    </source>
</evidence>
<dbReference type="UniPathway" id="UPA00060"/>
<evidence type="ECO:0000313" key="11">
    <source>
        <dbReference type="EMBL" id="AJG98984.1"/>
    </source>
</evidence>
<evidence type="ECO:0000256" key="8">
    <source>
        <dbReference type="ARBA" id="ARBA00048337"/>
    </source>
</evidence>
<dbReference type="PANTHER" id="PTHR43198">
    <property type="entry name" value="BIFUNCTIONAL TH2 PROTEIN"/>
    <property type="match status" value="1"/>
</dbReference>
<dbReference type="InterPro" id="IPR016084">
    <property type="entry name" value="Haem_Oase-like_multi-hlx"/>
</dbReference>
<comment type="function">
    <text evidence="9">Catalyzes an amino-pyrimidine hydrolysis reaction at the C5' of the pyrimidine moiety of thiamine compounds, a reaction that is part of a thiamine salvage pathway.</text>
</comment>
<dbReference type="CDD" id="cd19366">
    <property type="entry name" value="TenA_C_BhTenA-like"/>
    <property type="match status" value="1"/>
</dbReference>
<dbReference type="Pfam" id="PF03070">
    <property type="entry name" value="TENA_THI-4"/>
    <property type="match status" value="1"/>
</dbReference>
<dbReference type="KEGG" id="cbei:LF65_02399"/>
<dbReference type="EC" id="3.5.99.2" evidence="5 9"/>
<evidence type="ECO:0000256" key="1">
    <source>
        <dbReference type="ARBA" id="ARBA00001881"/>
    </source>
</evidence>
<protein>
    <recommendedName>
        <fullName evidence="6 9">Aminopyrimidine aminohydrolase</fullName>
        <ecNumber evidence="5 9">3.5.99.2</ecNumber>
    </recommendedName>
</protein>
<dbReference type="GO" id="GO:0005829">
    <property type="term" value="C:cytosol"/>
    <property type="evidence" value="ECO:0007669"/>
    <property type="project" value="TreeGrafter"/>
</dbReference>
<keyword evidence="9" id="KW-0378">Hydrolase</keyword>
<dbReference type="NCBIfam" id="TIGR04306">
    <property type="entry name" value="salvage_TenA"/>
    <property type="match status" value="1"/>
</dbReference>
<evidence type="ECO:0000256" key="6">
    <source>
        <dbReference type="ARBA" id="ARBA00013647"/>
    </source>
</evidence>
<dbReference type="OrthoDB" id="34166at2"/>
<feature type="domain" description="Thiaminase-2/PQQC" evidence="10">
    <location>
        <begin position="12"/>
        <end position="216"/>
    </location>
</feature>
<comment type="similarity">
    <text evidence="3 9">Belongs to the TenA family.</text>
</comment>
<dbReference type="InterPro" id="IPR050967">
    <property type="entry name" value="Thiamine_Salvage_TenA"/>
</dbReference>
<name>A0A0B5Q9Q9_CLOBE</name>
<dbReference type="AlphaFoldDB" id="A0A0B5Q9Q9"/>
<dbReference type="RefSeq" id="WP_041896267.1">
    <property type="nucleotide sequence ID" value="NZ_CP010086.2"/>
</dbReference>
<evidence type="ECO:0000256" key="3">
    <source>
        <dbReference type="ARBA" id="ARBA00010264"/>
    </source>
</evidence>
<sequence length="222" mass="25810">MQFSQRLLLKGKPIWEACLEHPFLKELSDGTLKEDKFCFYVKQDYVYLIDYIKLFALGMVKADSLEDIQAFAKCANAIVNIEMDAHTEYAKKFGITKQELEATKPNASNLSYTKFMLQISSEGSLAELVSALLPCMWSYAFIGKTLAKNSKALEHPLYSEWILTYATEEYNKENDWCIKLMDKLAEGLPERQLEKLEEIFIISSKYEYMFWDGCYKKESWVI</sequence>
<keyword evidence="7 9" id="KW-0784">Thiamine biosynthesis</keyword>
<dbReference type="InterPro" id="IPR027574">
    <property type="entry name" value="Thiaminase_II"/>
</dbReference>
<evidence type="ECO:0000256" key="9">
    <source>
        <dbReference type="RuleBase" id="RU363093"/>
    </source>
</evidence>
<comment type="subunit">
    <text evidence="4">Homotetramer.</text>
</comment>
<evidence type="ECO:0000256" key="5">
    <source>
        <dbReference type="ARBA" id="ARBA00012684"/>
    </source>
</evidence>
<dbReference type="Gene3D" id="1.20.910.10">
    <property type="entry name" value="Heme oxygenase-like"/>
    <property type="match status" value="1"/>
</dbReference>